<evidence type="ECO:0000313" key="3">
    <source>
        <dbReference type="EMBL" id="KAK4539951.1"/>
    </source>
</evidence>
<protein>
    <submittedName>
        <fullName evidence="3">Uncharacterized protein</fullName>
    </submittedName>
</protein>
<keyword evidence="2" id="KW-0472">Membrane</keyword>
<keyword evidence="4" id="KW-1185">Reference proteome</keyword>
<dbReference type="EMBL" id="JAVFHQ010000078">
    <property type="protein sequence ID" value="KAK4539951.1"/>
    <property type="molecule type" value="Genomic_DNA"/>
</dbReference>
<evidence type="ECO:0000256" key="1">
    <source>
        <dbReference type="SAM" id="MobiDB-lite"/>
    </source>
</evidence>
<feature type="transmembrane region" description="Helical" evidence="2">
    <location>
        <begin position="461"/>
        <end position="483"/>
    </location>
</feature>
<feature type="compositionally biased region" description="Basic and acidic residues" evidence="1">
    <location>
        <begin position="117"/>
        <end position="141"/>
    </location>
</feature>
<evidence type="ECO:0000256" key="2">
    <source>
        <dbReference type="SAM" id="Phobius"/>
    </source>
</evidence>
<feature type="region of interest" description="Disordered" evidence="1">
    <location>
        <begin position="110"/>
        <end position="158"/>
    </location>
</feature>
<feature type="compositionally biased region" description="Basic and acidic residues" evidence="1">
    <location>
        <begin position="896"/>
        <end position="916"/>
    </location>
</feature>
<sequence>MDHNQRLLPDHLFTEAVQQRQEARANLTEAAQYTGTPSSSTDADAEQIPINHPAAFSFPTLSPDGSVDDISAPPAALSSLGARSRMADHDHLSDSASSFADSSYDLVDADELSETSNDDHETASVASTERDMSEDGSHTPDDVGSVAGEEQGQEGQDVDHITDFRHLILSDSFGSTEAQETARAQRLEEENEALDSFLTEDDLETPRQSTLATSAWCCPSPRRPIARPQSSSLTAESETTLSILLICDRTVPESEKNVICSKIASSLAGKFSTSGCEAVKLPATPNGIYPSCATIFRDGKMQVSAQQCVHAETKQGSDQDSEKYSLHILDSNGEHSSVYTIGGRIKPEMDVPALAIIYSSHTTEGAAWLNDAASAMRTLAVPTLVVAVEDGSPPFSDADHSFTAEEFINMDNHVLSVQLFDSLAKRRVMHKAKVSTPTAEQPERILPPKAKRYMPSTATTMSIFSGLIFFILLVTSAIGMGVWSTNPVAETAIRRQALTSALEKLSNATDVSKTYNLQHLVPQPTPTSTNFLGLQQYDMPYASYYQGASPNIIIISLTKKPSKFFYPIPKAVRVSRGGRDIAFNQTKLIEGIHSIVIDPAEAYGLVDVSMLTKNPNMNFTLQHNYGSRILQRQTYANAGTDISKSVNKDLTVAREAAKSLGEKVRLEISAGAAATKNVTTQLAVYVARDLQVFTNTAASLIGKIGQAGNHTAAAIRKDLMLARKDLVAFGRSIQKSVSTTGRAAKSCVPTKKTVISPLKLASDRAVGFRQKLFGGQKDVNSTSATKELSTYFQDLLKPGTTAKKPSKLRDIARCLPARDYSACKRVQAKSLSTSVKAKSLSTVPGKGLTAQETATGKKLSARDAKAREEGKRDRALKLTQDEVKNAFQEFREQTQSFADKRAAKQRAKLEKVEKRASAKAAKMKKPA</sequence>
<feature type="compositionally biased region" description="Polar residues" evidence="1">
    <location>
        <begin position="29"/>
        <end position="42"/>
    </location>
</feature>
<comment type="caution">
    <text evidence="3">The sequence shown here is derived from an EMBL/GenBank/DDBJ whole genome shotgun (WGS) entry which is preliminary data.</text>
</comment>
<name>A0AAV9J5M5_9PEZI</name>
<feature type="region of interest" description="Disordered" evidence="1">
    <location>
        <begin position="19"/>
        <end position="73"/>
    </location>
</feature>
<proteinExistence type="predicted"/>
<accession>A0AAV9J5M5</accession>
<dbReference type="Proteomes" id="UP001324427">
    <property type="component" value="Unassembled WGS sequence"/>
</dbReference>
<feature type="region of interest" description="Disordered" evidence="1">
    <location>
        <begin position="834"/>
        <end position="877"/>
    </location>
</feature>
<feature type="compositionally biased region" description="Basic and acidic residues" evidence="1">
    <location>
        <begin position="860"/>
        <end position="877"/>
    </location>
</feature>
<organism evidence="3 4">
    <name type="scientific">Oleoguttula mirabilis</name>
    <dbReference type="NCBI Taxonomy" id="1507867"/>
    <lineage>
        <taxon>Eukaryota</taxon>
        <taxon>Fungi</taxon>
        <taxon>Dikarya</taxon>
        <taxon>Ascomycota</taxon>
        <taxon>Pezizomycotina</taxon>
        <taxon>Dothideomycetes</taxon>
        <taxon>Dothideomycetidae</taxon>
        <taxon>Mycosphaerellales</taxon>
        <taxon>Teratosphaeriaceae</taxon>
        <taxon>Oleoguttula</taxon>
    </lineage>
</organism>
<keyword evidence="2" id="KW-1133">Transmembrane helix</keyword>
<gene>
    <name evidence="3" type="ORF">LTR36_009921</name>
</gene>
<keyword evidence="2" id="KW-0812">Transmembrane</keyword>
<feature type="region of interest" description="Disordered" evidence="1">
    <location>
        <begin position="896"/>
        <end position="927"/>
    </location>
</feature>
<reference evidence="3 4" key="1">
    <citation type="submission" date="2021-11" db="EMBL/GenBank/DDBJ databases">
        <title>Black yeast isolated from Biological Soil Crust.</title>
        <authorList>
            <person name="Kurbessoian T."/>
        </authorList>
    </citation>
    <scope>NUCLEOTIDE SEQUENCE [LARGE SCALE GENOMIC DNA]</scope>
    <source>
        <strain evidence="3 4">CCFEE 5522</strain>
    </source>
</reference>
<evidence type="ECO:0000313" key="4">
    <source>
        <dbReference type="Proteomes" id="UP001324427"/>
    </source>
</evidence>
<dbReference type="AlphaFoldDB" id="A0AAV9J5M5"/>